<accession>A0AB38E3F8</accession>
<reference evidence="3 4" key="1">
    <citation type="submission" date="2017-10" db="EMBL/GenBank/DDBJ databases">
        <authorList>
            <person name="Regsiter A."/>
            <person name="William W."/>
        </authorList>
    </citation>
    <scope>NUCLEOTIDE SEQUENCE [LARGE SCALE GENOMIC DNA]</scope>
    <source>
        <strain evidence="1 4">CFBP6984</strain>
        <strain evidence="2 3">CFBP7430</strain>
    </source>
</reference>
<gene>
    <name evidence="1" type="ORF">XAP6984_520009</name>
    <name evidence="2" type="ORF">XAP7430_480057</name>
</gene>
<keyword evidence="4" id="KW-1185">Reference proteome</keyword>
<evidence type="ECO:0000313" key="3">
    <source>
        <dbReference type="Proteomes" id="UP000234166"/>
    </source>
</evidence>
<proteinExistence type="predicted"/>
<dbReference type="AlphaFoldDB" id="A0AB38E3F8"/>
<evidence type="ECO:0000313" key="1">
    <source>
        <dbReference type="EMBL" id="SON83477.1"/>
    </source>
</evidence>
<dbReference type="Proteomes" id="UP000234166">
    <property type="component" value="Unassembled WGS sequence"/>
</dbReference>
<organism evidence="2 3">
    <name type="scientific">Xanthomonas campestris pv. phaseoli</name>
    <dbReference type="NCBI Taxonomy" id="317013"/>
    <lineage>
        <taxon>Bacteria</taxon>
        <taxon>Pseudomonadati</taxon>
        <taxon>Pseudomonadota</taxon>
        <taxon>Gammaproteobacteria</taxon>
        <taxon>Lysobacterales</taxon>
        <taxon>Lysobacteraceae</taxon>
        <taxon>Xanthomonas</taxon>
    </lineage>
</organism>
<comment type="caution">
    <text evidence="2">The sequence shown here is derived from an EMBL/GenBank/DDBJ whole genome shotgun (WGS) entry which is preliminary data.</text>
</comment>
<dbReference type="EMBL" id="OCYS01000103">
    <property type="protein sequence ID" value="SON90487.1"/>
    <property type="molecule type" value="Genomic_DNA"/>
</dbReference>
<evidence type="ECO:0000313" key="2">
    <source>
        <dbReference type="EMBL" id="SON90487.1"/>
    </source>
</evidence>
<dbReference type="Proteomes" id="UP000234181">
    <property type="component" value="Unassembled WGS sequence"/>
</dbReference>
<evidence type="ECO:0000313" key="4">
    <source>
        <dbReference type="Proteomes" id="UP000234181"/>
    </source>
</evidence>
<name>A0AB38E3F8_XANCH</name>
<protein>
    <submittedName>
        <fullName evidence="2">Uncharacterized protein</fullName>
    </submittedName>
</protein>
<sequence>MHALPVVSTAEDCAQRLVKHQLITQLFPIGPASTRFEYRVQSAQLLEQRSDQRRSLSRYCNQ</sequence>
<dbReference type="EMBL" id="OCYT01000109">
    <property type="protein sequence ID" value="SON83477.1"/>
    <property type="molecule type" value="Genomic_DNA"/>
</dbReference>